<dbReference type="AlphaFoldDB" id="A0A8J5N1V1"/>
<keyword evidence="2" id="KW-1185">Reference proteome</keyword>
<evidence type="ECO:0000313" key="1">
    <source>
        <dbReference type="EMBL" id="KAG7171639.1"/>
    </source>
</evidence>
<sequence length="80" mass="9134">MYHGLGYGTFMYLQAIMTFDPKDIEIAIDALKQSVDVCNRFRRKNTLGESLGKMVKKVDYNSFTKGNLDVLINYGSYIDP</sequence>
<feature type="non-terminal residue" evidence="1">
    <location>
        <position position="1"/>
    </location>
</feature>
<reference evidence="1" key="1">
    <citation type="journal article" date="2021" name="Sci. Adv.">
        <title>The American lobster genome reveals insights on longevity, neural, and immune adaptations.</title>
        <authorList>
            <person name="Polinski J.M."/>
            <person name="Zimin A.V."/>
            <person name="Clark K.F."/>
            <person name="Kohn A.B."/>
            <person name="Sadowski N."/>
            <person name="Timp W."/>
            <person name="Ptitsyn A."/>
            <person name="Khanna P."/>
            <person name="Romanova D.Y."/>
            <person name="Williams P."/>
            <person name="Greenwood S.J."/>
            <person name="Moroz L.L."/>
            <person name="Walt D.R."/>
            <person name="Bodnar A.G."/>
        </authorList>
    </citation>
    <scope>NUCLEOTIDE SEQUENCE</scope>
    <source>
        <strain evidence="1">GMGI-L3</strain>
    </source>
</reference>
<dbReference type="PANTHER" id="PTHR31859:SF9">
    <property type="entry name" value="TETRATRICOPEPTIDE REPEAT PROTEIN 39B"/>
    <property type="match status" value="1"/>
</dbReference>
<name>A0A8J5N1V1_HOMAM</name>
<accession>A0A8J5N1V1</accession>
<organism evidence="1 2">
    <name type="scientific">Homarus americanus</name>
    <name type="common">American lobster</name>
    <dbReference type="NCBI Taxonomy" id="6706"/>
    <lineage>
        <taxon>Eukaryota</taxon>
        <taxon>Metazoa</taxon>
        <taxon>Ecdysozoa</taxon>
        <taxon>Arthropoda</taxon>
        <taxon>Crustacea</taxon>
        <taxon>Multicrustacea</taxon>
        <taxon>Malacostraca</taxon>
        <taxon>Eumalacostraca</taxon>
        <taxon>Eucarida</taxon>
        <taxon>Decapoda</taxon>
        <taxon>Pleocyemata</taxon>
        <taxon>Astacidea</taxon>
        <taxon>Nephropoidea</taxon>
        <taxon>Nephropidae</taxon>
        <taxon>Homarus</taxon>
    </lineage>
</organism>
<protein>
    <submittedName>
        <fullName evidence="1">Tetratricopeptide repeat protein 39B-like 2</fullName>
    </submittedName>
</protein>
<proteinExistence type="predicted"/>
<gene>
    <name evidence="1" type="primary">Ttc39b-L2</name>
    <name evidence="1" type="ORF">Hamer_G014778</name>
</gene>
<dbReference type="Proteomes" id="UP000747542">
    <property type="component" value="Unassembled WGS sequence"/>
</dbReference>
<dbReference type="InterPro" id="IPR019412">
    <property type="entry name" value="IML2/TPR_39"/>
</dbReference>
<dbReference type="PANTHER" id="PTHR31859">
    <property type="entry name" value="TETRATRICOPEPTIDE REPEAT PROTEIN 39 FAMILY MEMBER"/>
    <property type="match status" value="1"/>
</dbReference>
<dbReference type="EMBL" id="JAHLQT010012015">
    <property type="protein sequence ID" value="KAG7171639.1"/>
    <property type="molecule type" value="Genomic_DNA"/>
</dbReference>
<comment type="caution">
    <text evidence="1">The sequence shown here is derived from an EMBL/GenBank/DDBJ whole genome shotgun (WGS) entry which is preliminary data.</text>
</comment>
<evidence type="ECO:0000313" key="2">
    <source>
        <dbReference type="Proteomes" id="UP000747542"/>
    </source>
</evidence>
<dbReference type="Pfam" id="PF10300">
    <property type="entry name" value="Iml2-TPR_39"/>
    <property type="match status" value="1"/>
</dbReference>